<organism evidence="1 3">
    <name type="scientific">Roseovarius indicus</name>
    <dbReference type="NCBI Taxonomy" id="540747"/>
    <lineage>
        <taxon>Bacteria</taxon>
        <taxon>Pseudomonadati</taxon>
        <taxon>Pseudomonadota</taxon>
        <taxon>Alphaproteobacteria</taxon>
        <taxon>Rhodobacterales</taxon>
        <taxon>Roseobacteraceae</taxon>
        <taxon>Roseovarius</taxon>
    </lineage>
</organism>
<dbReference type="SUPFAM" id="SSF46955">
    <property type="entry name" value="Putative DNA-binding domain"/>
    <property type="match status" value="1"/>
</dbReference>
<dbReference type="Gene3D" id="1.10.238.160">
    <property type="match status" value="1"/>
</dbReference>
<dbReference type="OrthoDB" id="8452166at2"/>
<dbReference type="InterPro" id="IPR009061">
    <property type="entry name" value="DNA-bd_dom_put_sf"/>
</dbReference>
<evidence type="ECO:0000313" key="2">
    <source>
        <dbReference type="EMBL" id="QEW26225.1"/>
    </source>
</evidence>
<dbReference type="AlphaFoldDB" id="A0A0T5PC48"/>
<keyword evidence="3" id="KW-1185">Reference proteome</keyword>
<accession>A0A0T5PC48</accession>
<name>A0A0T5PC48_9RHOB</name>
<evidence type="ECO:0000313" key="4">
    <source>
        <dbReference type="Proteomes" id="UP000325785"/>
    </source>
</evidence>
<gene>
    <name evidence="2" type="ORF">RIdsm_02022</name>
    <name evidence="1" type="ORF">XM52_04010</name>
</gene>
<sequence length="62" mass="7359">MTQTYLTDIQVAQRYGIARPTVWRWHREKPDFPRVVRLSGRCARWKLSDIEAWESQQAEVAA</sequence>
<dbReference type="Proteomes" id="UP000051401">
    <property type="component" value="Unassembled WGS sequence"/>
</dbReference>
<dbReference type="Pfam" id="PF05930">
    <property type="entry name" value="Phage_AlpA"/>
    <property type="match status" value="1"/>
</dbReference>
<dbReference type="EMBL" id="CP031598">
    <property type="protein sequence ID" value="QEW26225.1"/>
    <property type="molecule type" value="Genomic_DNA"/>
</dbReference>
<evidence type="ECO:0000313" key="3">
    <source>
        <dbReference type="Proteomes" id="UP000051401"/>
    </source>
</evidence>
<dbReference type="RefSeq" id="WP_057813537.1">
    <property type="nucleotide sequence ID" value="NZ_CP031598.1"/>
</dbReference>
<dbReference type="KEGG" id="rid:RIdsm_02022"/>
<reference evidence="1 3" key="1">
    <citation type="submission" date="2015-04" db="EMBL/GenBank/DDBJ databases">
        <title>The draft genome sequence of Roseovarius indicus B108T.</title>
        <authorList>
            <person name="Li G."/>
            <person name="Lai Q."/>
            <person name="Shao Z."/>
            <person name="Yan P."/>
        </authorList>
    </citation>
    <scope>NUCLEOTIDE SEQUENCE [LARGE SCALE GENOMIC DNA]</scope>
    <source>
        <strain evidence="1 3">B108</strain>
    </source>
</reference>
<dbReference type="Proteomes" id="UP000325785">
    <property type="component" value="Chromosome"/>
</dbReference>
<reference evidence="2 4" key="2">
    <citation type="submission" date="2018-08" db="EMBL/GenBank/DDBJ databases">
        <title>Genetic Globetrotter - A new plasmid hitch-hiking vast phylogenetic and geographic distances.</title>
        <authorList>
            <person name="Vollmers J."/>
            <person name="Petersen J."/>
        </authorList>
    </citation>
    <scope>NUCLEOTIDE SEQUENCE [LARGE SCALE GENOMIC DNA]</scope>
    <source>
        <strain evidence="2 4">DSM 26383</strain>
    </source>
</reference>
<dbReference type="InterPro" id="IPR010260">
    <property type="entry name" value="AlpA"/>
</dbReference>
<protein>
    <submittedName>
        <fullName evidence="2">Putative transcriptional regulator</fullName>
    </submittedName>
</protein>
<evidence type="ECO:0000313" key="1">
    <source>
        <dbReference type="EMBL" id="KRS18859.1"/>
    </source>
</evidence>
<dbReference type="STRING" id="540747.SAMN04488031_103435"/>
<dbReference type="EMBL" id="LAXI01000002">
    <property type="protein sequence ID" value="KRS18859.1"/>
    <property type="molecule type" value="Genomic_DNA"/>
</dbReference>
<proteinExistence type="predicted"/>
<dbReference type="PATRIC" id="fig|540747.5.peg.2376"/>